<dbReference type="EMBL" id="CP026652">
    <property type="protein sequence ID" value="AVH58511.1"/>
    <property type="molecule type" value="Genomic_DNA"/>
</dbReference>
<evidence type="ECO:0000313" key="2">
    <source>
        <dbReference type="Proteomes" id="UP000238413"/>
    </source>
</evidence>
<sequence length="68" mass="7496">MWCAFLQPIRASSSMASDRVPIPPDRWSFLPCPGGLPVGGAPDRTWVVSCRAVVKIYHGRNVDRLGLM</sequence>
<gene>
    <name evidence="1" type="ORF">C4B68_25105</name>
</gene>
<accession>A0ABM6SUS1</accession>
<name>A0ABM6SUS1_9ACTN</name>
<proteinExistence type="predicted"/>
<dbReference type="Proteomes" id="UP000238413">
    <property type="component" value="Chromosome"/>
</dbReference>
<protein>
    <recommendedName>
        <fullName evidence="3">Secreted protein</fullName>
    </recommendedName>
</protein>
<reference evidence="1 2" key="1">
    <citation type="submission" date="2018-02" db="EMBL/GenBank/DDBJ databases">
        <title>Complete genome sequence of Streptomyces dengpaensis, the producer of angucyclines.</title>
        <authorList>
            <person name="Yumei L."/>
        </authorList>
    </citation>
    <scope>NUCLEOTIDE SEQUENCE [LARGE SCALE GENOMIC DNA]</scope>
    <source>
        <strain evidence="1 2">XZHG99</strain>
    </source>
</reference>
<evidence type="ECO:0000313" key="1">
    <source>
        <dbReference type="EMBL" id="AVH58511.1"/>
    </source>
</evidence>
<evidence type="ECO:0008006" key="3">
    <source>
        <dbReference type="Google" id="ProtNLM"/>
    </source>
</evidence>
<organism evidence="1 2">
    <name type="scientific">Streptomyces dengpaensis</name>
    <dbReference type="NCBI Taxonomy" id="2049881"/>
    <lineage>
        <taxon>Bacteria</taxon>
        <taxon>Bacillati</taxon>
        <taxon>Actinomycetota</taxon>
        <taxon>Actinomycetes</taxon>
        <taxon>Kitasatosporales</taxon>
        <taxon>Streptomycetaceae</taxon>
        <taxon>Streptomyces</taxon>
    </lineage>
</organism>
<keyword evidence="2" id="KW-1185">Reference proteome</keyword>